<gene>
    <name evidence="3" type="ORF">GBG18_10720</name>
    <name evidence="2" type="ORF">GBG19_12925</name>
</gene>
<dbReference type="SUPFAM" id="SSF56436">
    <property type="entry name" value="C-type lectin-like"/>
    <property type="match status" value="1"/>
</dbReference>
<organism evidence="2 5">
    <name type="scientific">Poseidonibacter ostreae</name>
    <dbReference type="NCBI Taxonomy" id="2654171"/>
    <lineage>
        <taxon>Bacteria</taxon>
        <taxon>Pseudomonadati</taxon>
        <taxon>Campylobacterota</taxon>
        <taxon>Epsilonproteobacteria</taxon>
        <taxon>Campylobacterales</taxon>
        <taxon>Arcobacteraceae</taxon>
        <taxon>Poseidonibacter</taxon>
    </lineage>
</organism>
<name>A0A6L4WPW6_9BACT</name>
<dbReference type="InterPro" id="IPR016186">
    <property type="entry name" value="C-type_lectin-like/link_sf"/>
</dbReference>
<feature type="domain" description="C-type lectin" evidence="1">
    <location>
        <begin position="29"/>
        <end position="159"/>
    </location>
</feature>
<dbReference type="Proteomes" id="UP000472839">
    <property type="component" value="Unassembled WGS sequence"/>
</dbReference>
<accession>A0A6L4WPW6</accession>
<dbReference type="InterPro" id="IPR001304">
    <property type="entry name" value="C-type_lectin-like"/>
</dbReference>
<dbReference type="EMBL" id="WFKJ01000033">
    <property type="protein sequence ID" value="KAB7889618.1"/>
    <property type="molecule type" value="Genomic_DNA"/>
</dbReference>
<evidence type="ECO:0000313" key="5">
    <source>
        <dbReference type="Proteomes" id="UP000472839"/>
    </source>
</evidence>
<dbReference type="InterPro" id="IPR016187">
    <property type="entry name" value="CTDL_fold"/>
</dbReference>
<proteinExistence type="predicted"/>
<dbReference type="InterPro" id="IPR014121">
    <property type="entry name" value="TraN_Ftype"/>
</dbReference>
<protein>
    <recommendedName>
        <fullName evidence="1">C-type lectin domain-containing protein</fullName>
    </recommendedName>
</protein>
<dbReference type="EMBL" id="WFKK01000047">
    <property type="protein sequence ID" value="KAB7886061.1"/>
    <property type="molecule type" value="Genomic_DNA"/>
</dbReference>
<evidence type="ECO:0000259" key="1">
    <source>
        <dbReference type="PROSITE" id="PS50041"/>
    </source>
</evidence>
<comment type="caution">
    <text evidence="2">The sequence shown here is derived from an EMBL/GenBank/DDBJ whole genome shotgun (WGS) entry which is preliminary data.</text>
</comment>
<dbReference type="Proteomes" id="UP000461010">
    <property type="component" value="Unassembled WGS sequence"/>
</dbReference>
<evidence type="ECO:0000313" key="2">
    <source>
        <dbReference type="EMBL" id="KAB7886061.1"/>
    </source>
</evidence>
<sequence length="933" mass="103922">MKRILFILLITYMEMLSIDCNSISSVEQYNNHYYAKTYQRTSYEVARISAINENGYLAIPNDSGENEFIRKLVGGNTEAWIGILDPNNTTNYCYDNSTCAFNDSRFKDVLNNGLTFKKWANLEPNNYIEASDIEDGKAVVDPLGENWVIINGNNGEWHDVGNHKSSNQNPRKHISVIEFDTKPSCFFEDDGVSETDFDERVCNTKVFDDNIANASEGIEAKCLFDINGKEYCPQDLAPADWFWSYIDGESVETVSTVTDYAQGEYQELTTTVRDFANSDSSTQNTGTVVDYDNGESATYTGVVTDYTSMTSPLLTADPIVLGAYTYNWWNCDSCGIMPIGYLRTTIRKAGGSGNSLSGGGVLNDSPNTIQVGINSSYINVSPGQIAIVQYKKVGNKSTGVYRSAGGKPTIRLKATTSCLNWGIEQGTKDYPTHKYCKDSGSNNYTSCPSGYQKGTNAVGQFYCYKDVYPCPSSYTIEGSVCKKDINFNYYSYSCPVGYTIDNQGFSTFEKTDPDGNVVNWVTLDDNVNEPTPPIGNCTKVIDYDYYTYGCEDGYTIVDEGLDTCYKTDNDLDGVSNDLANDCNNPIPPESNCYKDIDYNHYTYGCPADYAIANFGLDTCAKTDPNVTINNENTLIDSCNEKIPPVGNCSKNIDYSSYEYICTSEQNVFNEDYNPVNEGLKGCLKTDDDLINTNAELGDNCNDAESPVNNCKTTDYACNSEIREPVWLDDQWKCSPYPCYGNENVEDLSGNVGTLDKQDNGWTEDGKCDGEIYIFNGESQQCRSSDKFFGLAGGGCCNDDKFALGLLSCRAEEKELQIKKENEKCHYIGEYCSKKVNLGFSKICVRESKSYCCFNSQLGKLIAVQGREQLTDILWGSPENPNCRGFTIEEFQRLDLGQMDLSEFSDNITLPDVENQQNTIIQKVNSHMNLIKNQ</sequence>
<evidence type="ECO:0000313" key="3">
    <source>
        <dbReference type="EMBL" id="KAB7889618.1"/>
    </source>
</evidence>
<dbReference type="AlphaFoldDB" id="A0A6L4WPW6"/>
<evidence type="ECO:0000313" key="4">
    <source>
        <dbReference type="Proteomes" id="UP000461010"/>
    </source>
</evidence>
<dbReference type="RefSeq" id="WP_152190972.1">
    <property type="nucleotide sequence ID" value="NZ_WFKI01000025.1"/>
</dbReference>
<reference evidence="4 5" key="1">
    <citation type="submission" date="2019-10" db="EMBL/GenBank/DDBJ databases">
        <title>Poseidonibacter ostreae sp. nov., isolated from the gut of the Ostrea denselamellosa.</title>
        <authorList>
            <person name="Choi A."/>
        </authorList>
    </citation>
    <scope>NUCLEOTIDE SEQUENCE [LARGE SCALE GENOMIC DNA]</scope>
    <source>
        <strain evidence="2 5">SJOD-M-33</strain>
        <strain evidence="3 4">SJOD-M-5</strain>
    </source>
</reference>
<keyword evidence="4" id="KW-1185">Reference proteome</keyword>
<dbReference type="Pfam" id="PF06986">
    <property type="entry name" value="F_T4SS_TraN"/>
    <property type="match status" value="1"/>
</dbReference>
<dbReference type="Gene3D" id="3.10.100.10">
    <property type="entry name" value="Mannose-Binding Protein A, subunit A"/>
    <property type="match status" value="1"/>
</dbReference>
<dbReference type="PROSITE" id="PS50041">
    <property type="entry name" value="C_TYPE_LECTIN_2"/>
    <property type="match status" value="1"/>
</dbReference>